<dbReference type="Proteomes" id="UP000027215">
    <property type="component" value="Chromosome"/>
</dbReference>
<sequence length="92" mass="10553">MMTIPRERTIERYLVAQVRAKGGEIRKVKWGGRHGAPDRIAMLPEGRTLWVELKAPGQQCTPHQVREHERMRRMGQRVVVVDSLKGVDEVLA</sequence>
<organism evidence="5 6">
    <name type="scientific">Xylella fastidiosa subsp. sandyi Ann-1</name>
    <dbReference type="NCBI Taxonomy" id="155920"/>
    <lineage>
        <taxon>Bacteria</taxon>
        <taxon>Pseudomonadati</taxon>
        <taxon>Pseudomonadota</taxon>
        <taxon>Gammaproteobacteria</taxon>
        <taxon>Lysobacterales</taxon>
        <taxon>Lysobacteraceae</taxon>
        <taxon>Xylella</taxon>
    </lineage>
</organism>
<accession>A0A060GYZ9</accession>
<proteinExistence type="predicted"/>
<dbReference type="RefSeq" id="WP_020851999.1">
    <property type="nucleotide sequence ID" value="NZ_CP006696.1"/>
</dbReference>
<dbReference type="InterPro" id="IPR014883">
    <property type="entry name" value="VRR_NUC"/>
</dbReference>
<dbReference type="KEGG" id="xfs:D934_04405"/>
<dbReference type="GO" id="GO:0016788">
    <property type="term" value="F:hydrolase activity, acting on ester bonds"/>
    <property type="evidence" value="ECO:0007669"/>
    <property type="project" value="InterPro"/>
</dbReference>
<keyword evidence="3" id="KW-0378">Hydrolase</keyword>
<protein>
    <recommendedName>
        <fullName evidence="4">VRR-NUC domain-containing protein</fullName>
    </recommendedName>
</protein>
<evidence type="ECO:0000256" key="2">
    <source>
        <dbReference type="ARBA" id="ARBA00022722"/>
    </source>
</evidence>
<evidence type="ECO:0000313" key="6">
    <source>
        <dbReference type="Proteomes" id="UP000027215"/>
    </source>
</evidence>
<dbReference type="EMBL" id="CP006696">
    <property type="protein sequence ID" value="AIC09714.1"/>
    <property type="molecule type" value="Genomic_DNA"/>
</dbReference>
<dbReference type="SMART" id="SM00990">
    <property type="entry name" value="VRR_NUC"/>
    <property type="match status" value="1"/>
</dbReference>
<dbReference type="PATRIC" id="fig|155920.8.peg.1062"/>
<comment type="cofactor">
    <cofactor evidence="1">
        <name>Mg(2+)</name>
        <dbReference type="ChEBI" id="CHEBI:18420"/>
    </cofactor>
</comment>
<evidence type="ECO:0000313" key="5">
    <source>
        <dbReference type="EMBL" id="AIC09714.1"/>
    </source>
</evidence>
<reference evidence="5 6" key="1">
    <citation type="submission" date="2013-08" db="EMBL/GenBank/DDBJ databases">
        <authorList>
            <person name="Stouthamer R."/>
            <person name="Nunney L."/>
        </authorList>
    </citation>
    <scope>NUCLEOTIDE SEQUENCE [LARGE SCALE GENOMIC DNA]</scope>
    <source>
        <strain evidence="6">ann-1</strain>
    </source>
</reference>
<name>A0A060GYZ9_XYLFS</name>
<dbReference type="InterPro" id="IPR011856">
    <property type="entry name" value="tRNA_endonuc-like_dom_sf"/>
</dbReference>
<dbReference type="HOGENOM" id="CLU_161041_0_1_6"/>
<gene>
    <name evidence="5" type="ORF">D934_04405</name>
</gene>
<dbReference type="Gene3D" id="3.40.1350.10">
    <property type="match status" value="1"/>
</dbReference>
<dbReference type="AlphaFoldDB" id="A0A060GYZ9"/>
<evidence type="ECO:0000259" key="4">
    <source>
        <dbReference type="SMART" id="SM00990"/>
    </source>
</evidence>
<evidence type="ECO:0000256" key="3">
    <source>
        <dbReference type="ARBA" id="ARBA00022801"/>
    </source>
</evidence>
<dbReference type="GO" id="GO:0004518">
    <property type="term" value="F:nuclease activity"/>
    <property type="evidence" value="ECO:0007669"/>
    <property type="project" value="UniProtKB-KW"/>
</dbReference>
<dbReference type="GO" id="GO:0003676">
    <property type="term" value="F:nucleic acid binding"/>
    <property type="evidence" value="ECO:0007669"/>
    <property type="project" value="InterPro"/>
</dbReference>
<evidence type="ECO:0000256" key="1">
    <source>
        <dbReference type="ARBA" id="ARBA00001946"/>
    </source>
</evidence>
<feature type="domain" description="VRR-NUC" evidence="4">
    <location>
        <begin position="5"/>
        <end position="85"/>
    </location>
</feature>
<keyword evidence="2" id="KW-0540">Nuclease</keyword>